<keyword evidence="3" id="KW-1185">Reference proteome</keyword>
<proteinExistence type="predicted"/>
<keyword evidence="1" id="KW-0472">Membrane</keyword>
<feature type="transmembrane region" description="Helical" evidence="1">
    <location>
        <begin position="6"/>
        <end position="27"/>
    </location>
</feature>
<keyword evidence="1" id="KW-1133">Transmembrane helix</keyword>
<evidence type="ECO:0000256" key="1">
    <source>
        <dbReference type="SAM" id="Phobius"/>
    </source>
</evidence>
<organism evidence="2 3">
    <name type="scientific">Oncorhynchus kisutch</name>
    <name type="common">Coho salmon</name>
    <name type="synonym">Salmo kisutch</name>
    <dbReference type="NCBI Taxonomy" id="8019"/>
    <lineage>
        <taxon>Eukaryota</taxon>
        <taxon>Metazoa</taxon>
        <taxon>Chordata</taxon>
        <taxon>Craniata</taxon>
        <taxon>Vertebrata</taxon>
        <taxon>Euteleostomi</taxon>
        <taxon>Actinopterygii</taxon>
        <taxon>Neopterygii</taxon>
        <taxon>Teleostei</taxon>
        <taxon>Protacanthopterygii</taxon>
        <taxon>Salmoniformes</taxon>
        <taxon>Salmonidae</taxon>
        <taxon>Salmoninae</taxon>
        <taxon>Oncorhynchus</taxon>
    </lineage>
</organism>
<reference evidence="2" key="2">
    <citation type="submission" date="2025-09" db="UniProtKB">
        <authorList>
            <consortium name="Ensembl"/>
        </authorList>
    </citation>
    <scope>IDENTIFICATION</scope>
</reference>
<dbReference type="Proteomes" id="UP000694557">
    <property type="component" value="Unassembled WGS sequence"/>
</dbReference>
<name>A0A8C7M8H8_ONCKI</name>
<protein>
    <submittedName>
        <fullName evidence="2">Uncharacterized protein</fullName>
    </submittedName>
</protein>
<dbReference type="Ensembl" id="ENSOKIT00005038077.1">
    <property type="protein sequence ID" value="ENSOKIP00005036040.1"/>
    <property type="gene ID" value="ENSOKIG00005015435.1"/>
</dbReference>
<keyword evidence="1" id="KW-0812">Transmembrane</keyword>
<evidence type="ECO:0000313" key="3">
    <source>
        <dbReference type="Proteomes" id="UP000694557"/>
    </source>
</evidence>
<sequence length="174" mass="20362">MWVCIFSLLFVESLSLFCLCFAYYRLIKRFKTRKERRKKRERQKACILHRSGRTLTFFFTEPGFGISKEKQLSDGLCRAVQAIPPLEFMLRNDRISLALAEATIYKRVVGKGSICRDLIVFPSECRGKRLNTVDLSKTATVSVYIYILNIIYAEMKDKRHKSIGFNKYFPSDNY</sequence>
<dbReference type="GeneTree" id="ENSGT01030000236031"/>
<reference evidence="2" key="1">
    <citation type="submission" date="2025-08" db="UniProtKB">
        <authorList>
            <consortium name="Ensembl"/>
        </authorList>
    </citation>
    <scope>IDENTIFICATION</scope>
</reference>
<evidence type="ECO:0000313" key="2">
    <source>
        <dbReference type="Ensembl" id="ENSOKIP00005036040.1"/>
    </source>
</evidence>
<accession>A0A8C7M8H8</accession>
<dbReference type="AlphaFoldDB" id="A0A8C7M8H8"/>